<proteinExistence type="inferred from homology"/>
<dbReference type="AlphaFoldDB" id="A0A089HR72"/>
<evidence type="ECO:0000259" key="2">
    <source>
        <dbReference type="Pfam" id="PF01613"/>
    </source>
</evidence>
<accession>A0A089HR72</accession>
<name>A0A089HR72_PAEDU</name>
<sequence length="170" mass="19596">MSQAFKLLDPQELSDNVFKLIGEDWMLITAGGAERYNTMTASWGGLGILWHKKIAFCVVRPTRYTYEFMESSDTFSLSFFTEDYRSALEICGSASGRDTDKAEAADITPVEDTPGIVYFQEARLVLECRKLYYQDLDPAKFLDESIHQMYPKKDYHRLYVGEITQVRIKE</sequence>
<reference evidence="3 4" key="1">
    <citation type="submission" date="2014-08" db="EMBL/GenBank/DDBJ databases">
        <title>Comparative genomics of the Paenibacillus odorifer group.</title>
        <authorList>
            <person name="den Bakker H.C."/>
            <person name="Tsai Y.-C."/>
            <person name="Martin N."/>
            <person name="Korlach J."/>
            <person name="Wiedmann M."/>
        </authorList>
    </citation>
    <scope>NUCLEOTIDE SEQUENCE [LARGE SCALE GENOMIC DNA]</scope>
    <source>
        <strain evidence="3 4">DSM 1735</strain>
    </source>
</reference>
<organism evidence="3 4">
    <name type="scientific">Paenibacillus durus</name>
    <name type="common">Paenibacillus azotofixans</name>
    <dbReference type="NCBI Taxonomy" id="44251"/>
    <lineage>
        <taxon>Bacteria</taxon>
        <taxon>Bacillati</taxon>
        <taxon>Bacillota</taxon>
        <taxon>Bacilli</taxon>
        <taxon>Bacillales</taxon>
        <taxon>Paenibacillaceae</taxon>
        <taxon>Paenibacillus</taxon>
    </lineage>
</organism>
<protein>
    <submittedName>
        <fullName evidence="3">Flavin reductase</fullName>
    </submittedName>
</protein>
<dbReference type="GO" id="GO:0016646">
    <property type="term" value="F:oxidoreductase activity, acting on the CH-NH group of donors, NAD or NADP as acceptor"/>
    <property type="evidence" value="ECO:0007669"/>
    <property type="project" value="UniProtKB-ARBA"/>
</dbReference>
<dbReference type="eggNOG" id="COG1853">
    <property type="taxonomic scope" value="Bacteria"/>
</dbReference>
<dbReference type="Gene3D" id="2.30.110.10">
    <property type="entry name" value="Electron Transport, Fmn-binding Protein, Chain A"/>
    <property type="match status" value="1"/>
</dbReference>
<dbReference type="RefSeq" id="WP_042207385.1">
    <property type="nucleotide sequence ID" value="NZ_CP009288.1"/>
</dbReference>
<dbReference type="PANTHER" id="PTHR43567:SF5">
    <property type="entry name" value="HYPOTHETICAL CYTOSOLIC PROTEIN"/>
    <property type="match status" value="1"/>
</dbReference>
<evidence type="ECO:0000256" key="1">
    <source>
        <dbReference type="ARBA" id="ARBA00038054"/>
    </source>
</evidence>
<dbReference type="GO" id="GO:0010181">
    <property type="term" value="F:FMN binding"/>
    <property type="evidence" value="ECO:0007669"/>
    <property type="project" value="InterPro"/>
</dbReference>
<dbReference type="STRING" id="44251.PDUR_17875"/>
<comment type="similarity">
    <text evidence="1">Belongs to the flavoredoxin family.</text>
</comment>
<gene>
    <name evidence="3" type="ORF">PDUR_17875</name>
</gene>
<dbReference type="EMBL" id="CP009288">
    <property type="protein sequence ID" value="AIQ13582.1"/>
    <property type="molecule type" value="Genomic_DNA"/>
</dbReference>
<dbReference type="Proteomes" id="UP000029409">
    <property type="component" value="Chromosome"/>
</dbReference>
<dbReference type="PANTHER" id="PTHR43567">
    <property type="entry name" value="FLAVOREDOXIN-RELATED-RELATED"/>
    <property type="match status" value="1"/>
</dbReference>
<dbReference type="InterPro" id="IPR052174">
    <property type="entry name" value="Flavoredoxin"/>
</dbReference>
<evidence type="ECO:0000313" key="4">
    <source>
        <dbReference type="Proteomes" id="UP000029409"/>
    </source>
</evidence>
<keyword evidence="4" id="KW-1185">Reference proteome</keyword>
<dbReference type="InterPro" id="IPR012349">
    <property type="entry name" value="Split_barrel_FMN-bd"/>
</dbReference>
<dbReference type="KEGG" id="pdu:PDUR_17875"/>
<feature type="domain" description="Flavin reductase like" evidence="2">
    <location>
        <begin position="26"/>
        <end position="169"/>
    </location>
</feature>
<dbReference type="OrthoDB" id="9791490at2"/>
<dbReference type="InterPro" id="IPR002563">
    <property type="entry name" value="Flavin_Rdtase-like_dom"/>
</dbReference>
<dbReference type="SUPFAM" id="SSF50475">
    <property type="entry name" value="FMN-binding split barrel"/>
    <property type="match status" value="1"/>
</dbReference>
<evidence type="ECO:0000313" key="3">
    <source>
        <dbReference type="EMBL" id="AIQ13582.1"/>
    </source>
</evidence>
<dbReference type="Pfam" id="PF01613">
    <property type="entry name" value="Flavin_Reduct"/>
    <property type="match status" value="1"/>
</dbReference>